<dbReference type="RefSeq" id="YP_010800240.1">
    <property type="nucleotide sequence ID" value="NC_076775.1"/>
</dbReference>
<accession>A0ABX6FIZ2</accession>
<organism evidence="1 2">
    <name type="scientific">Plasmopara viticola lesion associated ourmia-like virus 45</name>
    <dbReference type="NCBI Taxonomy" id="2686515"/>
    <lineage>
        <taxon>Viruses</taxon>
        <taxon>Riboviria</taxon>
        <taxon>Orthornavirae</taxon>
        <taxon>Lenarviricota</taxon>
        <taxon>Miaviricetes</taxon>
        <taxon>Ourlivirales</taxon>
        <taxon>Botourmiaviridae</taxon>
        <taxon>Epsilonscleroulivirus</taxon>
        <taxon>Epsilonscleroulivirus plasmoparae</taxon>
    </lineage>
</organism>
<proteinExistence type="predicted"/>
<dbReference type="InterPro" id="IPR008686">
    <property type="entry name" value="RNA_pol_mitovir"/>
</dbReference>
<evidence type="ECO:0000313" key="1">
    <source>
        <dbReference type="EMBL" id="QGY72575.1"/>
    </source>
</evidence>
<dbReference type="GeneID" id="80538753"/>
<name>A0ABX6FIZ2_9VIRU</name>
<dbReference type="Proteomes" id="UP000831393">
    <property type="component" value="Segment"/>
</dbReference>
<keyword evidence="2" id="KW-1185">Reference proteome</keyword>
<dbReference type="EMBL" id="MN532632">
    <property type="protein sequence ID" value="QGY72575.1"/>
    <property type="molecule type" value="Genomic_RNA"/>
</dbReference>
<sequence length="674" mass="75868">MTQHERFGSRPVGHTTPDACKWYRHKVRSASLRAISFLSSTYQVNIPVRNWPSATCCSGYTSEWKNFLSSFLISFLSSAVSPFSELSDLEGLSLAASLNSVPKTWPDNCDCMSGQLASELCARLTKEKPQLPGGYLEFVRSKIRMLFPRGFKESSLLKRAEMITPPFTSTTVSSRSEGGSYEYWEGQREAYLSAVKNPQVIHCPQFMVAKDAGKPRPLVKNHPTYLLLKPLHRLLYDKISHQPWLLRGPPSRSKLLSAGFSPRGVYLSADFSAATDNLPIEVAESIIEELAFLSPSSLSPVFAEALSSLRPSISGLSDRPIVPSVGQLMGNLLSFPLLCLQNWLAAEWVDEQVGETTAKLINGDDLVVEASERWCAWYRRVAPGLGLNLNEKKTAYSSRFLTINSQYFSSNFKVIPFVKCRGLATSDPRDLADAMNSVSGDFASVRSTRTPRLQRLFLSHFERMVRSSGRSLYSLGFRFPVQGRPIPRSLWRREKRLTGSECSVPSKPSGMHPCLVQIDDDSILEEREIAEAIVDAHWEMGPFKAKKKESVKEVLAGMRASRSRRGKERAAVARTRLREKREERKKWVPFSIAECLQETHSKTSVDKEGFVVWSPCALCDKVLELRTREMKEKKEREVVVVPHWVSHFDVTKDGLFGPVPDGYDPHPREPDVVW</sequence>
<protein>
    <submittedName>
        <fullName evidence="1">RNA dependent RNA polymerase</fullName>
    </submittedName>
</protein>
<reference evidence="1 2" key="1">
    <citation type="journal article" date="2020" name="Virus Evol.">
        <title>Analysis of the virome associated to grapevine downy mildew lesions reveals new mycovirus lineages.</title>
        <authorList>
            <person name="Chiapello M."/>
            <person name="Rodriguez-Romero J."/>
            <person name="Ayllon M.A."/>
            <person name="Turina M."/>
        </authorList>
    </citation>
    <scope>NUCLEOTIDE SEQUENCE [LARGE SCALE GENOMIC DNA]</scope>
    <source>
        <strain evidence="1">DMS8_8872</strain>
    </source>
</reference>
<evidence type="ECO:0000313" key="2">
    <source>
        <dbReference type="Proteomes" id="UP000831393"/>
    </source>
</evidence>
<dbReference type="Pfam" id="PF05919">
    <property type="entry name" value="Mitovir_RNA_pol"/>
    <property type="match status" value="1"/>
</dbReference>